<organism evidence="1 2">
    <name type="scientific">Lacticaseibacillus paracasei NRIC 0644</name>
    <dbReference type="NCBI Taxonomy" id="1435038"/>
    <lineage>
        <taxon>Bacteria</taxon>
        <taxon>Bacillati</taxon>
        <taxon>Bacillota</taxon>
        <taxon>Bacilli</taxon>
        <taxon>Lactobacillales</taxon>
        <taxon>Lactobacillaceae</taxon>
        <taxon>Lacticaseibacillus</taxon>
    </lineage>
</organism>
<dbReference type="AlphaFoldDB" id="A0A0C9NYC7"/>
<evidence type="ECO:0000313" key="1">
    <source>
        <dbReference type="EMBL" id="GAN37015.1"/>
    </source>
</evidence>
<reference evidence="2" key="1">
    <citation type="submission" date="2014-05" db="EMBL/GenBank/DDBJ databases">
        <title>Whole genome sequencing of Lactobacillus casei NRIC0644.</title>
        <authorList>
            <person name="Atarashi H."/>
            <person name="Yoshida Y."/>
            <person name="Fujimura S."/>
            <person name="Tanaka N."/>
            <person name="Shiwa Y."/>
            <person name="Yoshikawa H."/>
            <person name="Okada S."/>
            <person name="Nakagawa J."/>
        </authorList>
    </citation>
    <scope>NUCLEOTIDE SEQUENCE [LARGE SCALE GENOMIC DNA]</scope>
    <source>
        <strain evidence="2">NRIC0644</strain>
    </source>
</reference>
<gene>
    <name evidence="1" type="ORF">LC0644_1604</name>
</gene>
<dbReference type="EMBL" id="BAYM01000091">
    <property type="protein sequence ID" value="GAN37015.1"/>
    <property type="molecule type" value="Genomic_DNA"/>
</dbReference>
<name>A0A0C9NYC7_LACPA</name>
<dbReference type="InterPro" id="IPR043519">
    <property type="entry name" value="NT_sf"/>
</dbReference>
<proteinExistence type="predicted"/>
<dbReference type="Gene3D" id="3.30.460.10">
    <property type="entry name" value="Beta Polymerase, domain 2"/>
    <property type="match status" value="1"/>
</dbReference>
<accession>A0A0C9NYC7</accession>
<evidence type="ECO:0000313" key="2">
    <source>
        <dbReference type="Proteomes" id="UP000032552"/>
    </source>
</evidence>
<sequence>MNRNDIISAIEQEIELFKDFDCVFLFGSVLNDGIFSHDVDLLLIYQRDVRAIMHEVNPIVQSLGNILGYPIDVTVLSIAELKQTKFLDKLLDNYVVIK</sequence>
<dbReference type="RefSeq" id="WP_045625123.1">
    <property type="nucleotide sequence ID" value="NZ_BAYM01000091.1"/>
</dbReference>
<dbReference type="SUPFAM" id="SSF81301">
    <property type="entry name" value="Nucleotidyltransferase"/>
    <property type="match status" value="1"/>
</dbReference>
<evidence type="ECO:0008006" key="3">
    <source>
        <dbReference type="Google" id="ProtNLM"/>
    </source>
</evidence>
<protein>
    <recommendedName>
        <fullName evidence="3">Polymerase beta nucleotidyltransferase domain-containing protein</fullName>
    </recommendedName>
</protein>
<comment type="caution">
    <text evidence="1">The sequence shown here is derived from an EMBL/GenBank/DDBJ whole genome shotgun (WGS) entry which is preliminary data.</text>
</comment>
<dbReference type="Proteomes" id="UP000032552">
    <property type="component" value="Unassembled WGS sequence"/>
</dbReference>